<keyword evidence="3" id="KW-1185">Reference proteome</keyword>
<feature type="compositionally biased region" description="Gly residues" evidence="1">
    <location>
        <begin position="63"/>
        <end position="76"/>
    </location>
</feature>
<name>A0ABP5RDH6_9ACTN</name>
<reference evidence="3" key="1">
    <citation type="journal article" date="2019" name="Int. J. Syst. Evol. Microbiol.">
        <title>The Global Catalogue of Microorganisms (GCM) 10K type strain sequencing project: providing services to taxonomists for standard genome sequencing and annotation.</title>
        <authorList>
            <consortium name="The Broad Institute Genomics Platform"/>
            <consortium name="The Broad Institute Genome Sequencing Center for Infectious Disease"/>
            <person name="Wu L."/>
            <person name="Ma J."/>
        </authorList>
    </citation>
    <scope>NUCLEOTIDE SEQUENCE [LARGE SCALE GENOMIC DNA]</scope>
    <source>
        <strain evidence="3">JCM 7356</strain>
    </source>
</reference>
<comment type="caution">
    <text evidence="2">The sequence shown here is derived from an EMBL/GenBank/DDBJ whole genome shotgun (WGS) entry which is preliminary data.</text>
</comment>
<feature type="compositionally biased region" description="Basic and acidic residues" evidence="1">
    <location>
        <begin position="89"/>
        <end position="98"/>
    </location>
</feature>
<organism evidence="2 3">
    <name type="scientific">Kitasatospora cystarginea</name>
    <dbReference type="NCBI Taxonomy" id="58350"/>
    <lineage>
        <taxon>Bacteria</taxon>
        <taxon>Bacillati</taxon>
        <taxon>Actinomycetota</taxon>
        <taxon>Actinomycetes</taxon>
        <taxon>Kitasatosporales</taxon>
        <taxon>Streptomycetaceae</taxon>
        <taxon>Kitasatospora</taxon>
    </lineage>
</organism>
<evidence type="ECO:0000313" key="3">
    <source>
        <dbReference type="Proteomes" id="UP001500305"/>
    </source>
</evidence>
<proteinExistence type="predicted"/>
<gene>
    <name evidence="2" type="ORF">GCM10010430_48190</name>
</gene>
<evidence type="ECO:0000313" key="2">
    <source>
        <dbReference type="EMBL" id="GAA2258572.1"/>
    </source>
</evidence>
<dbReference type="Proteomes" id="UP001500305">
    <property type="component" value="Unassembled WGS sequence"/>
</dbReference>
<protein>
    <submittedName>
        <fullName evidence="2">Uncharacterized protein</fullName>
    </submittedName>
</protein>
<accession>A0ABP5RDH6</accession>
<sequence length="107" mass="11491">MEALAAELAIGPGDGHCRGVDAQNSGVGSGVQGRLLGTCLVRRARQAPDRPIGRHRWTCRGLSRGGPGSGGKGGGDSHAWSGRQQSESRFLERRDSRQRFGWHRRCG</sequence>
<evidence type="ECO:0000256" key="1">
    <source>
        <dbReference type="SAM" id="MobiDB-lite"/>
    </source>
</evidence>
<dbReference type="EMBL" id="BAAATR010000023">
    <property type="protein sequence ID" value="GAA2258572.1"/>
    <property type="molecule type" value="Genomic_DNA"/>
</dbReference>
<feature type="region of interest" description="Disordered" evidence="1">
    <location>
        <begin position="51"/>
        <end position="107"/>
    </location>
</feature>